<dbReference type="Gene3D" id="1.10.10.10">
    <property type="entry name" value="Winged helix-like DNA-binding domain superfamily/Winged helix DNA-binding domain"/>
    <property type="match status" value="1"/>
</dbReference>
<evidence type="ECO:0000256" key="5">
    <source>
        <dbReference type="ARBA" id="ARBA00023163"/>
    </source>
</evidence>
<feature type="domain" description="RNA polymerase sigma factor 70 region 4 type 2" evidence="7">
    <location>
        <begin position="110"/>
        <end position="161"/>
    </location>
</feature>
<evidence type="ECO:0000256" key="2">
    <source>
        <dbReference type="ARBA" id="ARBA00023015"/>
    </source>
</evidence>
<dbReference type="InterPro" id="IPR013324">
    <property type="entry name" value="RNA_pol_sigma_r3/r4-like"/>
</dbReference>
<keyword evidence="5" id="KW-0804">Transcription</keyword>
<comment type="caution">
    <text evidence="8">The sequence shown here is derived from an EMBL/GenBank/DDBJ whole genome shotgun (WGS) entry which is preliminary data.</text>
</comment>
<keyword evidence="3" id="KW-0731">Sigma factor</keyword>
<dbReference type="AlphaFoldDB" id="A0A4V2YD20"/>
<evidence type="ECO:0000256" key="4">
    <source>
        <dbReference type="ARBA" id="ARBA00023125"/>
    </source>
</evidence>
<proteinExistence type="inferred from homology"/>
<dbReference type="InterPro" id="IPR039425">
    <property type="entry name" value="RNA_pol_sigma-70-like"/>
</dbReference>
<dbReference type="InterPro" id="IPR014325">
    <property type="entry name" value="RNA_pol_sigma-E_actinobac"/>
</dbReference>
<keyword evidence="4" id="KW-0238">DNA-binding</keyword>
<keyword evidence="9" id="KW-1185">Reference proteome</keyword>
<dbReference type="InterPro" id="IPR014284">
    <property type="entry name" value="RNA_pol_sigma-70_dom"/>
</dbReference>
<dbReference type="GO" id="GO:0016987">
    <property type="term" value="F:sigma factor activity"/>
    <property type="evidence" value="ECO:0007669"/>
    <property type="project" value="UniProtKB-KW"/>
</dbReference>
<comment type="similarity">
    <text evidence="1">Belongs to the sigma-70 factor family. ECF subfamily.</text>
</comment>
<dbReference type="RefSeq" id="WP_132327179.1">
    <property type="nucleotide sequence ID" value="NZ_SMKR01000257.1"/>
</dbReference>
<dbReference type="InterPro" id="IPR013325">
    <property type="entry name" value="RNA_pol_sigma_r2"/>
</dbReference>
<evidence type="ECO:0000313" key="9">
    <source>
        <dbReference type="Proteomes" id="UP000295172"/>
    </source>
</evidence>
<dbReference type="SUPFAM" id="SSF88946">
    <property type="entry name" value="Sigma2 domain of RNA polymerase sigma factors"/>
    <property type="match status" value="1"/>
</dbReference>
<dbReference type="CDD" id="cd06171">
    <property type="entry name" value="Sigma70_r4"/>
    <property type="match status" value="1"/>
</dbReference>
<sequence length="171" mass="19188">MTVTTGGTGRTLSFDDLVVSSERRLLRLGLMLTGGIQSAEDLVQTVLARAHRKWDRIRSLDNPEAYLRTMVVNEFLSWRRLLKNRELPVAEPADVASGEDVAARQAQRDATWRLLEELPRRQRAVLVLRYYEDLPDDEIAAVLGCAPATVRSNAARGLATLRDRLPAAEEH</sequence>
<evidence type="ECO:0000313" key="8">
    <source>
        <dbReference type="EMBL" id="TDD13716.1"/>
    </source>
</evidence>
<dbReference type="OrthoDB" id="3692620at2"/>
<dbReference type="Proteomes" id="UP000295172">
    <property type="component" value="Unassembled WGS sequence"/>
</dbReference>
<protein>
    <submittedName>
        <fullName evidence="8">SigE family RNA polymerase sigma factor</fullName>
    </submittedName>
</protein>
<dbReference type="PANTHER" id="PTHR43133">
    <property type="entry name" value="RNA POLYMERASE ECF-TYPE SIGMA FACTO"/>
    <property type="match status" value="1"/>
</dbReference>
<dbReference type="PANTHER" id="PTHR43133:SF50">
    <property type="entry name" value="ECF RNA POLYMERASE SIGMA FACTOR SIGM"/>
    <property type="match status" value="1"/>
</dbReference>
<gene>
    <name evidence="8" type="ORF">E1218_34145</name>
</gene>
<dbReference type="InterPro" id="IPR036388">
    <property type="entry name" value="WH-like_DNA-bd_sf"/>
</dbReference>
<dbReference type="GO" id="GO:0003677">
    <property type="term" value="F:DNA binding"/>
    <property type="evidence" value="ECO:0007669"/>
    <property type="project" value="UniProtKB-KW"/>
</dbReference>
<dbReference type="Pfam" id="PF04542">
    <property type="entry name" value="Sigma70_r2"/>
    <property type="match status" value="1"/>
</dbReference>
<dbReference type="SUPFAM" id="SSF88659">
    <property type="entry name" value="Sigma3 and sigma4 domains of RNA polymerase sigma factors"/>
    <property type="match status" value="1"/>
</dbReference>
<evidence type="ECO:0000259" key="7">
    <source>
        <dbReference type="Pfam" id="PF08281"/>
    </source>
</evidence>
<evidence type="ECO:0000256" key="3">
    <source>
        <dbReference type="ARBA" id="ARBA00023082"/>
    </source>
</evidence>
<dbReference type="EMBL" id="SMKR01000257">
    <property type="protein sequence ID" value="TDD13716.1"/>
    <property type="molecule type" value="Genomic_DNA"/>
</dbReference>
<evidence type="ECO:0000259" key="6">
    <source>
        <dbReference type="Pfam" id="PF04542"/>
    </source>
</evidence>
<name>A0A4V2YD20_9ACTN</name>
<organism evidence="8 9">
    <name type="scientific">Kribbella turkmenica</name>
    <dbReference type="NCBI Taxonomy" id="2530375"/>
    <lineage>
        <taxon>Bacteria</taxon>
        <taxon>Bacillati</taxon>
        <taxon>Actinomycetota</taxon>
        <taxon>Actinomycetes</taxon>
        <taxon>Propionibacteriales</taxon>
        <taxon>Kribbellaceae</taxon>
        <taxon>Kribbella</taxon>
    </lineage>
</organism>
<feature type="domain" description="RNA polymerase sigma-70 region 2" evidence="6">
    <location>
        <begin position="19"/>
        <end position="80"/>
    </location>
</feature>
<dbReference type="NCBIfam" id="TIGR02983">
    <property type="entry name" value="SigE-fam_strep"/>
    <property type="match status" value="1"/>
</dbReference>
<dbReference type="NCBIfam" id="TIGR02937">
    <property type="entry name" value="sigma70-ECF"/>
    <property type="match status" value="1"/>
</dbReference>
<dbReference type="Gene3D" id="1.10.1740.10">
    <property type="match status" value="1"/>
</dbReference>
<accession>A0A4V2YD20</accession>
<evidence type="ECO:0000256" key="1">
    <source>
        <dbReference type="ARBA" id="ARBA00010641"/>
    </source>
</evidence>
<reference evidence="8 9" key="1">
    <citation type="submission" date="2019-02" db="EMBL/GenBank/DDBJ databases">
        <title>Draft genome sequences of novel Actinobacteria.</title>
        <authorList>
            <person name="Sahin N."/>
            <person name="Ay H."/>
            <person name="Saygin H."/>
        </authorList>
    </citation>
    <scope>NUCLEOTIDE SEQUENCE [LARGE SCALE GENOMIC DNA]</scope>
    <source>
        <strain evidence="8 9">16K104</strain>
    </source>
</reference>
<keyword evidence="2" id="KW-0805">Transcription regulation</keyword>
<dbReference type="Pfam" id="PF08281">
    <property type="entry name" value="Sigma70_r4_2"/>
    <property type="match status" value="1"/>
</dbReference>
<dbReference type="InterPro" id="IPR013249">
    <property type="entry name" value="RNA_pol_sigma70_r4_t2"/>
</dbReference>
<dbReference type="InterPro" id="IPR007627">
    <property type="entry name" value="RNA_pol_sigma70_r2"/>
</dbReference>
<dbReference type="GO" id="GO:0006352">
    <property type="term" value="P:DNA-templated transcription initiation"/>
    <property type="evidence" value="ECO:0007669"/>
    <property type="project" value="InterPro"/>
</dbReference>